<proteinExistence type="predicted"/>
<organism evidence="2 3">
    <name type="scientific">Mangrovactinospora gilvigrisea</name>
    <dbReference type="NCBI Taxonomy" id="1428644"/>
    <lineage>
        <taxon>Bacteria</taxon>
        <taxon>Bacillati</taxon>
        <taxon>Actinomycetota</taxon>
        <taxon>Actinomycetes</taxon>
        <taxon>Kitasatosporales</taxon>
        <taxon>Streptomycetaceae</taxon>
        <taxon>Mangrovactinospora</taxon>
    </lineage>
</organism>
<dbReference type="STRING" id="1428644.BIV57_13435"/>
<evidence type="ECO:0008006" key="4">
    <source>
        <dbReference type="Google" id="ProtNLM"/>
    </source>
</evidence>
<feature type="compositionally biased region" description="Pro residues" evidence="1">
    <location>
        <begin position="165"/>
        <end position="174"/>
    </location>
</feature>
<sequence length="481" mass="52253">MLPAGSSERTSLAEIAERYHVTPWTARQWAKEANFPPAIATGAGGSELREAEAVNAWVRTHRPGFWAVGQAGDNPLGLPAGAPDDLLTLAQIAELMGQALGVEPPKVTALRSSVSKGDFTPPDRTRADGLEPQVSQAMWRRATAYKEIERPREFRRRRASGERPAPAPASPKRPVPTTGVLDVDGLARRYAVRPATVQAWARTAGFPAPEAEGWWPVEAADSWVGVNRPQYGPKPRAAAPAQTEPASERDDATRLTLADLAARFGLPERTAAGPNWAGARTTRDRRDGAARRAFPAPDADGTWPAEEVDAWAAEHHPRDAQVAQLARRYGVTARTMRGESWMRARAEHDERAGADKPAFPAPGSDGTWSVEEVDAWAADRHPRAARRARAGTSAIVPPPAGDPDDLLTLRDFGRILGLATRGEPLGIETMDSYRSRGQIPAPDRTRGDDLRPRVHEAMWLRSTVDAFATTRPGSGRYGRRT</sequence>
<name>A0A1J7BU61_9ACTN</name>
<feature type="compositionally biased region" description="Basic and acidic residues" evidence="1">
    <location>
        <begin position="281"/>
        <end position="290"/>
    </location>
</feature>
<feature type="region of interest" description="Disordered" evidence="1">
    <location>
        <begin position="269"/>
        <end position="303"/>
    </location>
</feature>
<dbReference type="RefSeq" id="WP_071657060.1">
    <property type="nucleotide sequence ID" value="NZ_MLCF01000067.1"/>
</dbReference>
<dbReference type="AlphaFoldDB" id="A0A1J7BU61"/>
<feature type="region of interest" description="Disordered" evidence="1">
    <location>
        <begin position="231"/>
        <end position="251"/>
    </location>
</feature>
<feature type="region of interest" description="Disordered" evidence="1">
    <location>
        <begin position="150"/>
        <end position="179"/>
    </location>
</feature>
<gene>
    <name evidence="2" type="ORF">BIV57_13435</name>
</gene>
<protein>
    <recommendedName>
        <fullName evidence="4">DNA-binding protein</fullName>
    </recommendedName>
</protein>
<comment type="caution">
    <text evidence="2">The sequence shown here is derived from an EMBL/GenBank/DDBJ whole genome shotgun (WGS) entry which is preliminary data.</text>
</comment>
<keyword evidence="3" id="KW-1185">Reference proteome</keyword>
<reference evidence="2 3" key="1">
    <citation type="submission" date="2016-10" db="EMBL/GenBank/DDBJ databases">
        <title>Genome sequence of Streptomyces gilvigriseus MUSC 26.</title>
        <authorList>
            <person name="Lee L.-H."/>
            <person name="Ser H.-L."/>
        </authorList>
    </citation>
    <scope>NUCLEOTIDE SEQUENCE [LARGE SCALE GENOMIC DNA]</scope>
    <source>
        <strain evidence="2 3">MUSC 26</strain>
    </source>
</reference>
<feature type="compositionally biased region" description="Low complexity" evidence="1">
    <location>
        <begin position="291"/>
        <end position="300"/>
    </location>
</feature>
<accession>A0A1J7BU61</accession>
<evidence type="ECO:0000313" key="3">
    <source>
        <dbReference type="Proteomes" id="UP000243342"/>
    </source>
</evidence>
<evidence type="ECO:0000313" key="2">
    <source>
        <dbReference type="EMBL" id="OIV36985.1"/>
    </source>
</evidence>
<dbReference type="Proteomes" id="UP000243342">
    <property type="component" value="Unassembled WGS sequence"/>
</dbReference>
<dbReference type="EMBL" id="MLCF01000067">
    <property type="protein sequence ID" value="OIV36985.1"/>
    <property type="molecule type" value="Genomic_DNA"/>
</dbReference>
<dbReference type="OrthoDB" id="4099030at2"/>
<evidence type="ECO:0000256" key="1">
    <source>
        <dbReference type="SAM" id="MobiDB-lite"/>
    </source>
</evidence>